<dbReference type="EMBL" id="CP116507">
    <property type="protein sequence ID" value="WCG23465.1"/>
    <property type="molecule type" value="Genomic_DNA"/>
</dbReference>
<dbReference type="Gene3D" id="1.10.10.10">
    <property type="entry name" value="Winged helix-like DNA-binding domain superfamily/Winged helix DNA-binding domain"/>
    <property type="match status" value="1"/>
</dbReference>
<name>A0AAF0BIG4_9ENTE</name>
<accession>A0AAF0BIG4</accession>
<dbReference type="Proteomes" id="UP001179600">
    <property type="component" value="Chromosome"/>
</dbReference>
<dbReference type="InterPro" id="IPR013324">
    <property type="entry name" value="RNA_pol_sigma_r3/r4-like"/>
</dbReference>
<reference evidence="2" key="1">
    <citation type="submission" date="2023-01" db="EMBL/GenBank/DDBJ databases">
        <title>Oxazolidinone resistance genes in florfenicol resistant enterococci from beef cattle and veal calves at slaughter.</title>
        <authorList>
            <person name="Biggel M."/>
        </authorList>
    </citation>
    <scope>NUCLEOTIDE SEQUENCE</scope>
    <source>
        <strain evidence="2">K204-1</strain>
    </source>
</reference>
<evidence type="ECO:0000313" key="3">
    <source>
        <dbReference type="Proteomes" id="UP001179600"/>
    </source>
</evidence>
<feature type="domain" description="RNA polymerase sigma factor 70 region 4 type 2" evidence="1">
    <location>
        <begin position="107"/>
        <end position="156"/>
    </location>
</feature>
<evidence type="ECO:0000313" key="2">
    <source>
        <dbReference type="EMBL" id="WCG23465.1"/>
    </source>
</evidence>
<dbReference type="GO" id="GO:0006352">
    <property type="term" value="P:DNA-templated transcription initiation"/>
    <property type="evidence" value="ECO:0007669"/>
    <property type="project" value="InterPro"/>
</dbReference>
<dbReference type="GO" id="GO:0016987">
    <property type="term" value="F:sigma factor activity"/>
    <property type="evidence" value="ECO:0007669"/>
    <property type="project" value="InterPro"/>
</dbReference>
<dbReference type="InterPro" id="IPR013249">
    <property type="entry name" value="RNA_pol_sigma70_r4_t2"/>
</dbReference>
<sequence>MTKKYKTSQKSRESYIYYSGGKKIATIVPGENGVTEVDIEYLHSEDDQEVDEGRRYDYRIACNLESYVDENGDSKAEHNKLLADWDANPFNEIIKIENSEEKQKLIEQLQKAMGQLTDKQFRTIQKKFYEQKTNVEIAAEEDVTEAAIRNRLNRIYRILEKLIRKGS</sequence>
<organism evidence="2 3">
    <name type="scientific">Vagococcus lutrae</name>
    <dbReference type="NCBI Taxonomy" id="81947"/>
    <lineage>
        <taxon>Bacteria</taxon>
        <taxon>Bacillati</taxon>
        <taxon>Bacillota</taxon>
        <taxon>Bacilli</taxon>
        <taxon>Lactobacillales</taxon>
        <taxon>Enterococcaceae</taxon>
        <taxon>Vagococcus</taxon>
    </lineage>
</organism>
<dbReference type="InterPro" id="IPR036388">
    <property type="entry name" value="WH-like_DNA-bd_sf"/>
</dbReference>
<dbReference type="AlphaFoldDB" id="A0AAF0BIG4"/>
<gene>
    <name evidence="2" type="ORF">PML95_04350</name>
</gene>
<dbReference type="Pfam" id="PF08281">
    <property type="entry name" value="Sigma70_r4_2"/>
    <property type="match status" value="1"/>
</dbReference>
<proteinExistence type="predicted"/>
<dbReference type="GO" id="GO:0003677">
    <property type="term" value="F:DNA binding"/>
    <property type="evidence" value="ECO:0007669"/>
    <property type="project" value="InterPro"/>
</dbReference>
<dbReference type="SUPFAM" id="SSF88659">
    <property type="entry name" value="Sigma3 and sigma4 domains of RNA polymerase sigma factors"/>
    <property type="match status" value="1"/>
</dbReference>
<dbReference type="RefSeq" id="WP_272163681.1">
    <property type="nucleotide sequence ID" value="NZ_CP116507.1"/>
</dbReference>
<evidence type="ECO:0000259" key="1">
    <source>
        <dbReference type="Pfam" id="PF08281"/>
    </source>
</evidence>
<protein>
    <submittedName>
        <fullName evidence="2">Sigma-70 family RNA polymerase sigma factor</fullName>
    </submittedName>
</protein>